<evidence type="ECO:0000313" key="8">
    <source>
        <dbReference type="Proteomes" id="UP001208567"/>
    </source>
</evidence>
<keyword evidence="1 4" id="KW-0378">Hydrolase</keyword>
<dbReference type="SUPFAM" id="SSF52151">
    <property type="entry name" value="FabD/lysophospholipase-like"/>
    <property type="match status" value="1"/>
</dbReference>
<dbReference type="Proteomes" id="UP001208567">
    <property type="component" value="Unassembled WGS sequence"/>
</dbReference>
<dbReference type="Gene3D" id="3.40.1090.10">
    <property type="entry name" value="Cytosolic phospholipase A2 catalytic domain"/>
    <property type="match status" value="2"/>
</dbReference>
<feature type="short sequence motif" description="GXSXG" evidence="4">
    <location>
        <begin position="39"/>
        <end position="43"/>
    </location>
</feature>
<feature type="short sequence motif" description="DGA/G" evidence="4">
    <location>
        <begin position="184"/>
        <end position="186"/>
    </location>
</feature>
<feature type="active site" description="Nucleophile" evidence="4">
    <location>
        <position position="41"/>
    </location>
</feature>
<evidence type="ECO:0000256" key="2">
    <source>
        <dbReference type="ARBA" id="ARBA00022963"/>
    </source>
</evidence>
<feature type="short sequence motif" description="GXGXXG" evidence="4">
    <location>
        <begin position="10"/>
        <end position="15"/>
    </location>
</feature>
<dbReference type="PANTHER" id="PTHR14226:SF57">
    <property type="entry name" value="BLR7027 PROTEIN"/>
    <property type="match status" value="1"/>
</dbReference>
<dbReference type="EMBL" id="BRXR01000001">
    <property type="protein sequence ID" value="GLC29064.1"/>
    <property type="molecule type" value="Genomic_DNA"/>
</dbReference>
<name>A0ABQ5N1J8_9CLOT</name>
<keyword evidence="8" id="KW-1185">Reference proteome</keyword>
<dbReference type="InterPro" id="IPR016035">
    <property type="entry name" value="Acyl_Trfase/lysoPLipase"/>
</dbReference>
<sequence>MSKIGLVFAGGGGKGAYQVGVWKALKSFGIDKHISAISGTSIGALNAMLFFQDKYSAAEDIWINISQEKMLPIDEKLILRNMFCLSVSRNNLQSVLEWEERLKEYGTVSRDGLNELIDEYIDYEAIKKIDKECYICCAEVPDIKAHYFNIKDFDNSSLRTLLHATSAIPLVFERECIDEKFYMDGGLIDNVPVKPLYDSGCNIIFVVYFNKRNRIDKSLYPGAKIIELIPSKDLGGWLRGTLNFSRHDAIDRVLEGYKDGVVLLSEIFKEYDKSQDIGEFLEEKYEIIQMKLEELLIQKQSLEDELKKLKQLMNINNNLREVRKLNKDAKPEKYGSSNKREA</sequence>
<dbReference type="RefSeq" id="WP_264848343.1">
    <property type="nucleotide sequence ID" value="NZ_BRXR01000001.1"/>
</dbReference>
<evidence type="ECO:0000256" key="5">
    <source>
        <dbReference type="SAM" id="Coils"/>
    </source>
</evidence>
<keyword evidence="2 4" id="KW-0442">Lipid degradation</keyword>
<dbReference type="PANTHER" id="PTHR14226">
    <property type="entry name" value="NEUROPATHY TARGET ESTERASE/SWISS CHEESE D.MELANOGASTER"/>
    <property type="match status" value="1"/>
</dbReference>
<evidence type="ECO:0000256" key="3">
    <source>
        <dbReference type="ARBA" id="ARBA00023098"/>
    </source>
</evidence>
<dbReference type="PROSITE" id="PS51635">
    <property type="entry name" value="PNPLA"/>
    <property type="match status" value="1"/>
</dbReference>
<keyword evidence="5" id="KW-0175">Coiled coil</keyword>
<evidence type="ECO:0000256" key="4">
    <source>
        <dbReference type="PROSITE-ProRule" id="PRU01161"/>
    </source>
</evidence>
<dbReference type="InterPro" id="IPR050301">
    <property type="entry name" value="NTE"/>
</dbReference>
<protein>
    <submittedName>
        <fullName evidence="7">Phospholipase</fullName>
    </submittedName>
</protein>
<evidence type="ECO:0000256" key="1">
    <source>
        <dbReference type="ARBA" id="ARBA00022801"/>
    </source>
</evidence>
<comment type="caution">
    <text evidence="7">The sequence shown here is derived from an EMBL/GenBank/DDBJ whole genome shotgun (WGS) entry which is preliminary data.</text>
</comment>
<dbReference type="InterPro" id="IPR002641">
    <property type="entry name" value="PNPLA_dom"/>
</dbReference>
<dbReference type="Pfam" id="PF01734">
    <property type="entry name" value="Patatin"/>
    <property type="match status" value="1"/>
</dbReference>
<organism evidence="7 8">
    <name type="scientific">Clostridium omnivorum</name>
    <dbReference type="NCBI Taxonomy" id="1604902"/>
    <lineage>
        <taxon>Bacteria</taxon>
        <taxon>Bacillati</taxon>
        <taxon>Bacillota</taxon>
        <taxon>Clostridia</taxon>
        <taxon>Eubacteriales</taxon>
        <taxon>Clostridiaceae</taxon>
        <taxon>Clostridium</taxon>
    </lineage>
</organism>
<evidence type="ECO:0000259" key="6">
    <source>
        <dbReference type="PROSITE" id="PS51635"/>
    </source>
</evidence>
<gene>
    <name evidence="7" type="ORF">bsdE14_04740</name>
</gene>
<accession>A0ABQ5N1J8</accession>
<reference evidence="7 8" key="1">
    <citation type="journal article" date="2024" name="Int. J. Syst. Evol. Microbiol.">
        <title>Clostridium omnivorum sp. nov., isolated from anoxic soil under the treatment of reductive soil disinfestation.</title>
        <authorList>
            <person name="Ueki A."/>
            <person name="Tonouchi A."/>
            <person name="Kaku N."/>
            <person name="Honma S."/>
            <person name="Ueki K."/>
        </authorList>
    </citation>
    <scope>NUCLEOTIDE SEQUENCE [LARGE SCALE GENOMIC DNA]</scope>
    <source>
        <strain evidence="7 8">E14</strain>
    </source>
</reference>
<feature type="domain" description="PNPLA" evidence="6">
    <location>
        <begin position="6"/>
        <end position="197"/>
    </location>
</feature>
<keyword evidence="3 4" id="KW-0443">Lipid metabolism</keyword>
<feature type="active site" description="Proton acceptor" evidence="4">
    <location>
        <position position="184"/>
    </location>
</feature>
<feature type="coiled-coil region" evidence="5">
    <location>
        <begin position="285"/>
        <end position="322"/>
    </location>
</feature>
<evidence type="ECO:0000313" key="7">
    <source>
        <dbReference type="EMBL" id="GLC29064.1"/>
    </source>
</evidence>
<proteinExistence type="predicted"/>